<feature type="region of interest" description="Disordered" evidence="1">
    <location>
        <begin position="1460"/>
        <end position="1489"/>
    </location>
</feature>
<dbReference type="GO" id="GO:0008237">
    <property type="term" value="F:metallopeptidase activity"/>
    <property type="evidence" value="ECO:0007669"/>
    <property type="project" value="InterPro"/>
</dbReference>
<organism evidence="3 4">
    <name type="scientific">Stieleria maiorica</name>
    <dbReference type="NCBI Taxonomy" id="2795974"/>
    <lineage>
        <taxon>Bacteria</taxon>
        <taxon>Pseudomonadati</taxon>
        <taxon>Planctomycetota</taxon>
        <taxon>Planctomycetia</taxon>
        <taxon>Pirellulales</taxon>
        <taxon>Pirellulaceae</taxon>
        <taxon>Stieleria</taxon>
    </lineage>
</organism>
<dbReference type="InterPro" id="IPR018247">
    <property type="entry name" value="EF_Hand_1_Ca_BS"/>
</dbReference>
<sequence length="1791" mass="188662">MPHAHRATLASRKRKTRRCRKPLLGRRFEVLEDRRLLAAGVGDDNFGIGTELRNYRLAVAATAEYTDFIGGQEAAFDAINDAVNELNAIFESELAIHLQLVSTTASVFVDAASDGYTNGNVGAMLNENTSRLNSIYGSAAYDIGHVFGTGSQGGRAGLGVVNTSGRGRGVSTSENPIGPTWVELVAHEIGHQFGAEHTFNASVVVAGSEAREASSAFEPASGSTLMGYPGIANDGDNLQEYPDPHFHAASFEQIEEFVSGVGAPNSTTPLMNAVPSVSAGADYVIPAGTPFELSASGSDPDDSDELTYTWDQLDTGGTQGLPVTDDGSRPLFRSFGPTTESSRVFPRLTDLVAGVDTSMIGEALPTTTRELNFRVTVRDGQGGVHSDDVRLNTVGTGAAFAITPSGSNWTGGVSETVTWDVAGTTTAAGHGIDADLVAIELSVDGGLTFPIVLSASTENDGSFTFVSPNIDVQQARVRVRPLDNVFFAISNTDIQITSSGSSPGILIQESGASTIVGEDGVVGSPVIDTYDIVRTTSTSGTTTVEISASEQAELSLDGINFSPTIHVDLAGTNPATVSVRGVDDAESEGIHAGLISHRVISSTDSNYAPAMIIRPVSVTIADDEWQPLIGVDFDEATGNSPTNWTKISEQFDGTYSDLIREDGIISPVGLTIEMADAALVFETIPNEPPLHSPRLDGIDGARLATQSFELTWSGLTPGIDYNLYVMTSEWFTTDNVMQQVEIRGGTDVPAFVQETRTIGNGLLINQALSDEKTPLESSAVIAQADANGEIAIIITNLSSLPNEDAILSGVAIQSRATDIPGYHVSQSADSTIVNESADQDTFAVVLSAEPIGDVVISLESTDAGEVVVTPSALTFNQSNWDQPRTVTVIGVDDAIADGDQTVGVTLAIDRLQTTDDRFDDLPDRQIRVLNQDDETGPLIGVDIGFDDPVPNNWTDVDSIFTVSGTDLIAEDGTTSDVDLTSSIFGSASSSSFSPPLTSIPQHTQSLANLDGYSVETTGETFNATWSDLIPGEQYRVYVFGLESRDGSFIQDVEFIGANSTSFTQTLVDGELFVNDAAGSSSNPLDLYARLITADPSGSIRVLVSPADGSAGIALAGLAIQRYERVNDSLSVLIQTSAISENGGTSTATVIRNNGSSGDLEVTLTSGDGSEANVPATVLIPDGSDRATFVVSAVDDQVFDGPQTIEITASATGLVDGVSVITILDDESIPRPLVGIDFDTGSETPTHWTPIGSRQTPTTEQNLKNETGAATDFDLTITGAGGSITSYTATPTPHTIPAHDQLLNDIAGQIYTDTNAVTFTWSDLNPQNTYEVYVFGLESFYSSIQQNVMITGAGPAISFLQDFNQNELSINDHIGSSMLPLSSYAVLVEPNSSGQIVIDVTPSGSTLDVSIGGLAIREIIVPETLDFGDAPSSTQSGFASSYPVLVSDNGARHNNIGATLGAARDSESVGVHSAASDGDDQTGTADDEDGITFAGPIVVSDEESMTATVDVELQNPDPNSNLLDAWIDFNRDGDWDDPGEQVIAGLQLGTTAGIRSVSFPVPQDTGANVETGSTYSRFRLSSQGRLSPTGLAADGEVEDHEVMIAHRPQLKTIAVGDGSEQRSTVSELVVTFDTEVLAAESAFELINRSTQAVITSLDISSVVVDRKTRVTITFDPGDSIVTMGGGAHSLDDGNYQLTINAAQITAVDSGLTMSENVIFGDEAVDAFFRFYGDSDGDRDVDGQDYGRFGAAFLKTLSEPGYRTEFDSDGDGDVDGQDYGRFGTRFLKTLPFA</sequence>
<dbReference type="Pfam" id="PF13583">
    <property type="entry name" value="Reprolysin_4"/>
    <property type="match status" value="1"/>
</dbReference>
<accession>A0A5B9M675</accession>
<dbReference type="KEGG" id="smam:Mal15_01690"/>
<feature type="compositionally biased region" description="Acidic residues" evidence="1">
    <location>
        <begin position="1476"/>
        <end position="1489"/>
    </location>
</feature>
<dbReference type="GO" id="GO:0000272">
    <property type="term" value="P:polysaccharide catabolic process"/>
    <property type="evidence" value="ECO:0007669"/>
    <property type="project" value="InterPro"/>
</dbReference>
<evidence type="ECO:0000259" key="2">
    <source>
        <dbReference type="Pfam" id="PF20009"/>
    </source>
</evidence>
<dbReference type="Gene3D" id="2.60.40.10">
    <property type="entry name" value="Immunoglobulins"/>
    <property type="match status" value="1"/>
</dbReference>
<dbReference type="InterPro" id="IPR038081">
    <property type="entry name" value="CalX-like_sf"/>
</dbReference>
<evidence type="ECO:0000313" key="4">
    <source>
        <dbReference type="Proteomes" id="UP000321353"/>
    </source>
</evidence>
<dbReference type="Gene3D" id="3.40.390.10">
    <property type="entry name" value="Collagenase (Catalytic Domain)"/>
    <property type="match status" value="1"/>
</dbReference>
<evidence type="ECO:0000256" key="1">
    <source>
        <dbReference type="SAM" id="MobiDB-lite"/>
    </source>
</evidence>
<dbReference type="SUPFAM" id="SSF141072">
    <property type="entry name" value="CalX-like"/>
    <property type="match status" value="2"/>
</dbReference>
<proteinExistence type="predicted"/>
<keyword evidence="4" id="KW-1185">Reference proteome</keyword>
<gene>
    <name evidence="3" type="ORF">Mal15_01690</name>
</gene>
<name>A0A5B9M675_9BACT</name>
<dbReference type="InterPro" id="IPR036439">
    <property type="entry name" value="Dockerin_dom_sf"/>
</dbReference>
<dbReference type="Gene3D" id="2.60.40.2030">
    <property type="match status" value="1"/>
</dbReference>
<reference evidence="3 4" key="1">
    <citation type="submission" date="2019-02" db="EMBL/GenBank/DDBJ databases">
        <title>Planctomycetal bacteria perform biofilm scaping via a novel small molecule.</title>
        <authorList>
            <person name="Jeske O."/>
            <person name="Boedeker C."/>
            <person name="Wiegand S."/>
            <person name="Breitling P."/>
            <person name="Kallscheuer N."/>
            <person name="Jogler M."/>
            <person name="Rohde M."/>
            <person name="Petersen J."/>
            <person name="Medema M.H."/>
            <person name="Surup F."/>
            <person name="Jogler C."/>
        </authorList>
    </citation>
    <scope>NUCLEOTIDE SEQUENCE [LARGE SCALE GENOMIC DNA]</scope>
    <source>
        <strain evidence="3 4">Mal15</strain>
    </source>
</reference>
<dbReference type="EMBL" id="CP036264">
    <property type="protein sequence ID" value="QEF96143.1"/>
    <property type="molecule type" value="Genomic_DNA"/>
</dbReference>
<dbReference type="InterPro" id="IPR024079">
    <property type="entry name" value="MetalloPept_cat_dom_sf"/>
</dbReference>
<feature type="domain" description="GEVED" evidence="2">
    <location>
        <begin position="1523"/>
        <end position="1601"/>
    </location>
</feature>
<evidence type="ECO:0000313" key="3">
    <source>
        <dbReference type="EMBL" id="QEF96143.1"/>
    </source>
</evidence>
<protein>
    <submittedName>
        <fullName evidence="3">Ser-Thr-rich glycosyl-phosphatidyl-inositol-anchored membrane family protein</fullName>
    </submittedName>
</protein>
<dbReference type="Pfam" id="PF20009">
    <property type="entry name" value="GEVED"/>
    <property type="match status" value="1"/>
</dbReference>
<dbReference type="Proteomes" id="UP000321353">
    <property type="component" value="Chromosome"/>
</dbReference>
<dbReference type="SUPFAM" id="SSF63446">
    <property type="entry name" value="Type I dockerin domain"/>
    <property type="match status" value="1"/>
</dbReference>
<dbReference type="SUPFAM" id="SSF55486">
    <property type="entry name" value="Metalloproteases ('zincins'), catalytic domain"/>
    <property type="match status" value="1"/>
</dbReference>
<dbReference type="InterPro" id="IPR045474">
    <property type="entry name" value="GEVED"/>
</dbReference>
<dbReference type="PROSITE" id="PS00018">
    <property type="entry name" value="EF_HAND_1"/>
    <property type="match status" value="1"/>
</dbReference>
<dbReference type="InterPro" id="IPR013783">
    <property type="entry name" value="Ig-like_fold"/>
</dbReference>
<dbReference type="Gene3D" id="1.10.1330.10">
    <property type="entry name" value="Dockerin domain"/>
    <property type="match status" value="1"/>
</dbReference>